<organism evidence="3 4">
    <name type="scientific">Marchantia polymorpha subsp. ruderalis</name>
    <dbReference type="NCBI Taxonomy" id="1480154"/>
    <lineage>
        <taxon>Eukaryota</taxon>
        <taxon>Viridiplantae</taxon>
        <taxon>Streptophyta</taxon>
        <taxon>Embryophyta</taxon>
        <taxon>Marchantiophyta</taxon>
        <taxon>Marchantiopsida</taxon>
        <taxon>Marchantiidae</taxon>
        <taxon>Marchantiales</taxon>
        <taxon>Marchantiaceae</taxon>
        <taxon>Marchantia</taxon>
    </lineage>
</organism>
<evidence type="ECO:0000259" key="2">
    <source>
        <dbReference type="Pfam" id="PF10551"/>
    </source>
</evidence>
<sequence length="474" mass="52807">MSGHPTSCRLSEAAAQSVKQLAFAGVAPRQILSTLRAEDPSLFAISKTVYNAKAKQRFEVLAGRSPIQALLDELQGSNYRFNVECNSCGNVQRLFFAHPDSIAMAIRYSNVLLMDCTYKTNRFRMPLLVVIGRTGHNMSFFVAFAFLEGENSAEYIWALTQLKNLFDGGHFPAVLVIDADLALENAMSAFLPECRHLFCIWHINKNVLAKRKKFIRDGEYGERFMNAWAAICRASTPTEFDTLWEKMRADFKDVPAVLDYATCTLFGKRLAAYLRIKLAKLKAAKAKEHIRVPHMLRITLFANLVGRITHFALNLLDGRRQQLNGNAKLPECTGVFRKTLGLPCAHDLAKIPAGAGVLLTDVHPHWHLDNPVVSEPATMSNITHTDIFFCHLRTIEAEYLKWPPAKQAVASARIAELAIGQMPLLANPLPVQPKGRPVGAKNKTKSSTKRELSAFEHVTKRARLCGECGAVITH</sequence>
<evidence type="ECO:0000313" key="4">
    <source>
        <dbReference type="Proteomes" id="UP000077202"/>
    </source>
</evidence>
<protein>
    <recommendedName>
        <fullName evidence="2">MULE transposase domain-containing protein</fullName>
    </recommendedName>
</protein>
<feature type="region of interest" description="Disordered" evidence="1">
    <location>
        <begin position="430"/>
        <end position="452"/>
    </location>
</feature>
<evidence type="ECO:0000313" key="3">
    <source>
        <dbReference type="EMBL" id="OAE32239.1"/>
    </source>
</evidence>
<proteinExistence type="predicted"/>
<comment type="caution">
    <text evidence="3">The sequence shown here is derived from an EMBL/GenBank/DDBJ whole genome shotgun (WGS) entry which is preliminary data.</text>
</comment>
<evidence type="ECO:0000256" key="1">
    <source>
        <dbReference type="SAM" id="MobiDB-lite"/>
    </source>
</evidence>
<dbReference type="PANTHER" id="PTHR31569">
    <property type="entry name" value="SWIM-TYPE DOMAIN-CONTAINING PROTEIN"/>
    <property type="match status" value="1"/>
</dbReference>
<dbReference type="Pfam" id="PF10551">
    <property type="entry name" value="MULE"/>
    <property type="match status" value="1"/>
</dbReference>
<dbReference type="InterPro" id="IPR052579">
    <property type="entry name" value="Zinc_finger_SWIM"/>
</dbReference>
<dbReference type="InterPro" id="IPR018289">
    <property type="entry name" value="MULE_transposase_dom"/>
</dbReference>
<dbReference type="Proteomes" id="UP000077202">
    <property type="component" value="Unassembled WGS sequence"/>
</dbReference>
<feature type="domain" description="MULE transposase" evidence="2">
    <location>
        <begin position="111"/>
        <end position="206"/>
    </location>
</feature>
<dbReference type="AlphaFoldDB" id="A0A176WGN3"/>
<dbReference type="EMBL" id="LVLJ01000874">
    <property type="protein sequence ID" value="OAE32239.1"/>
    <property type="molecule type" value="Genomic_DNA"/>
</dbReference>
<gene>
    <name evidence="3" type="ORF">AXG93_1089s1040</name>
</gene>
<name>A0A176WGN3_MARPO</name>
<dbReference type="PANTHER" id="PTHR31569:SF4">
    <property type="entry name" value="SWIM-TYPE DOMAIN-CONTAINING PROTEIN"/>
    <property type="match status" value="1"/>
</dbReference>
<reference evidence="3" key="1">
    <citation type="submission" date="2016-03" db="EMBL/GenBank/DDBJ databases">
        <title>Mechanisms controlling the formation of the plant cell surface in tip-growing cells are functionally conserved among land plants.</title>
        <authorList>
            <person name="Honkanen S."/>
            <person name="Jones V.A."/>
            <person name="Morieri G."/>
            <person name="Champion C."/>
            <person name="Hetherington A.J."/>
            <person name="Kelly S."/>
            <person name="Saint-Marcoux D."/>
            <person name="Proust H."/>
            <person name="Prescott H."/>
            <person name="Dolan L."/>
        </authorList>
    </citation>
    <scope>NUCLEOTIDE SEQUENCE [LARGE SCALE GENOMIC DNA]</scope>
    <source>
        <tissue evidence="3">Whole gametophyte</tissue>
    </source>
</reference>
<keyword evidence="4" id="KW-1185">Reference proteome</keyword>
<accession>A0A176WGN3</accession>